<dbReference type="InterPro" id="IPR036873">
    <property type="entry name" value="Rhodanese-like_dom_sf"/>
</dbReference>
<feature type="domain" description="Rhodanese" evidence="3">
    <location>
        <begin position="198"/>
        <end position="275"/>
    </location>
</feature>
<dbReference type="SUPFAM" id="SSF52821">
    <property type="entry name" value="Rhodanese/Cell cycle control phosphatase"/>
    <property type="match status" value="2"/>
</dbReference>
<dbReference type="EMBL" id="JANLCJ010000001">
    <property type="protein sequence ID" value="MCS5732963.1"/>
    <property type="molecule type" value="Genomic_DNA"/>
</dbReference>
<proteinExistence type="predicted"/>
<dbReference type="PROSITE" id="PS50206">
    <property type="entry name" value="RHODANESE_3"/>
    <property type="match status" value="2"/>
</dbReference>
<dbReference type="Gene3D" id="3.40.250.10">
    <property type="entry name" value="Rhodanese-like domain"/>
    <property type="match status" value="2"/>
</dbReference>
<gene>
    <name evidence="4" type="ORF">N1032_04305</name>
</gene>
<evidence type="ECO:0000259" key="3">
    <source>
        <dbReference type="PROSITE" id="PS50206"/>
    </source>
</evidence>
<protein>
    <submittedName>
        <fullName evidence="4">Rhodanese-like domain-containing protein</fullName>
    </submittedName>
</protein>
<sequence length="283" mass="29630">MTTIDPPRVAPQLASPLVSTQWLADHLGSDSIVVLDATVQQSRSAEGGALWLSGLQHFLVHGHVPGAVFADVLAQFSDAGAGHAFARPSVDRFEAAAASVGVDNDTTVIVYDTDGGEWAARLWWLFRAFGHDRVAVLDGGYTKWFREDRPVHTGAVEPREALFIGTERPESWAGRAEVEQIAAGIAPGALVFAGGDTIGGIPGSVTIAASALHDREAQRLLKPAVLRERFAAVLGAKRVVTYCAAGVAAASDALALTLLGVPSVAVYDGPLEPWVDPAGGRAV</sequence>
<reference evidence="4" key="1">
    <citation type="submission" date="2022-08" db="EMBL/GenBank/DDBJ databases">
        <authorList>
            <person name="Deng Y."/>
            <person name="Han X.-F."/>
            <person name="Zhang Y.-Q."/>
        </authorList>
    </citation>
    <scope>NUCLEOTIDE SEQUENCE</scope>
    <source>
        <strain evidence="4">CPCC 203386</strain>
    </source>
</reference>
<name>A0ABT2GYD3_9MICO</name>
<dbReference type="InterPro" id="IPR045078">
    <property type="entry name" value="TST/MPST-like"/>
</dbReference>
<dbReference type="SMART" id="SM00450">
    <property type="entry name" value="RHOD"/>
    <property type="match status" value="2"/>
</dbReference>
<evidence type="ECO:0000313" key="5">
    <source>
        <dbReference type="Proteomes" id="UP001165586"/>
    </source>
</evidence>
<accession>A0ABT2GYD3</accession>
<dbReference type="Proteomes" id="UP001165586">
    <property type="component" value="Unassembled WGS sequence"/>
</dbReference>
<dbReference type="PANTHER" id="PTHR11364">
    <property type="entry name" value="THIOSULFATE SULFERTANSFERASE"/>
    <property type="match status" value="1"/>
</dbReference>
<dbReference type="PANTHER" id="PTHR11364:SF27">
    <property type="entry name" value="SULFURTRANSFERASE"/>
    <property type="match status" value="1"/>
</dbReference>
<evidence type="ECO:0000256" key="2">
    <source>
        <dbReference type="ARBA" id="ARBA00022737"/>
    </source>
</evidence>
<dbReference type="Pfam" id="PF00581">
    <property type="entry name" value="Rhodanese"/>
    <property type="match status" value="2"/>
</dbReference>
<dbReference type="InterPro" id="IPR001763">
    <property type="entry name" value="Rhodanese-like_dom"/>
</dbReference>
<keyword evidence="2" id="KW-0677">Repeat</keyword>
<evidence type="ECO:0000256" key="1">
    <source>
        <dbReference type="ARBA" id="ARBA00022679"/>
    </source>
</evidence>
<dbReference type="RefSeq" id="WP_259537688.1">
    <property type="nucleotide sequence ID" value="NZ_JANLCJ010000001.1"/>
</dbReference>
<evidence type="ECO:0000313" key="4">
    <source>
        <dbReference type="EMBL" id="MCS5732963.1"/>
    </source>
</evidence>
<organism evidence="4 5">
    <name type="scientific">Herbiconiux daphne</name>
    <dbReference type="NCBI Taxonomy" id="2970914"/>
    <lineage>
        <taxon>Bacteria</taxon>
        <taxon>Bacillati</taxon>
        <taxon>Actinomycetota</taxon>
        <taxon>Actinomycetes</taxon>
        <taxon>Micrococcales</taxon>
        <taxon>Microbacteriaceae</taxon>
        <taxon>Herbiconiux</taxon>
    </lineage>
</organism>
<feature type="domain" description="Rhodanese" evidence="3">
    <location>
        <begin position="62"/>
        <end position="153"/>
    </location>
</feature>
<keyword evidence="5" id="KW-1185">Reference proteome</keyword>
<keyword evidence="1" id="KW-0808">Transferase</keyword>
<dbReference type="CDD" id="cd01448">
    <property type="entry name" value="TST_Repeat_1"/>
    <property type="match status" value="1"/>
</dbReference>
<comment type="caution">
    <text evidence="4">The sequence shown here is derived from an EMBL/GenBank/DDBJ whole genome shotgun (WGS) entry which is preliminary data.</text>
</comment>